<dbReference type="WBParaSite" id="PTRK_0000292900.1">
    <property type="protein sequence ID" value="PTRK_0000292900.1"/>
    <property type="gene ID" value="PTRK_0000292900"/>
</dbReference>
<dbReference type="PANTHER" id="PTHR24379">
    <property type="entry name" value="KRAB AND ZINC FINGER DOMAIN-CONTAINING"/>
    <property type="match status" value="1"/>
</dbReference>
<dbReference type="GO" id="GO:0008270">
    <property type="term" value="F:zinc ion binding"/>
    <property type="evidence" value="ECO:0007669"/>
    <property type="project" value="UniProtKB-KW"/>
</dbReference>
<protein>
    <submittedName>
        <fullName evidence="9">C2H2-type domain-containing protein</fullName>
    </submittedName>
</protein>
<feature type="compositionally biased region" description="Polar residues" evidence="6">
    <location>
        <begin position="280"/>
        <end position="294"/>
    </location>
</feature>
<evidence type="ECO:0000256" key="1">
    <source>
        <dbReference type="ARBA" id="ARBA00022723"/>
    </source>
</evidence>
<keyword evidence="8" id="KW-1185">Reference proteome</keyword>
<evidence type="ECO:0000313" key="9">
    <source>
        <dbReference type="WBParaSite" id="PTRK_0000292900.1"/>
    </source>
</evidence>
<dbReference type="PROSITE" id="PS00028">
    <property type="entry name" value="ZINC_FINGER_C2H2_1"/>
    <property type="match status" value="2"/>
</dbReference>
<organism evidence="8 9">
    <name type="scientific">Parastrongyloides trichosuri</name>
    <name type="common">Possum-specific nematode worm</name>
    <dbReference type="NCBI Taxonomy" id="131310"/>
    <lineage>
        <taxon>Eukaryota</taxon>
        <taxon>Metazoa</taxon>
        <taxon>Ecdysozoa</taxon>
        <taxon>Nematoda</taxon>
        <taxon>Chromadorea</taxon>
        <taxon>Rhabditida</taxon>
        <taxon>Tylenchina</taxon>
        <taxon>Panagrolaimomorpha</taxon>
        <taxon>Strongyloidoidea</taxon>
        <taxon>Strongyloididae</taxon>
        <taxon>Parastrongyloides</taxon>
    </lineage>
</organism>
<keyword evidence="2" id="KW-0677">Repeat</keyword>
<evidence type="ECO:0000256" key="2">
    <source>
        <dbReference type="ARBA" id="ARBA00022737"/>
    </source>
</evidence>
<evidence type="ECO:0000313" key="8">
    <source>
        <dbReference type="Proteomes" id="UP000038045"/>
    </source>
</evidence>
<keyword evidence="4" id="KW-0862">Zinc</keyword>
<evidence type="ECO:0000256" key="4">
    <source>
        <dbReference type="ARBA" id="ARBA00022833"/>
    </source>
</evidence>
<evidence type="ECO:0000256" key="3">
    <source>
        <dbReference type="ARBA" id="ARBA00022771"/>
    </source>
</evidence>
<dbReference type="InterPro" id="IPR013087">
    <property type="entry name" value="Znf_C2H2_type"/>
</dbReference>
<sequence>MGTITEHTYFLPEHQRSDVESYQCLYCPNAVFLTSAGYLKHGRENHANNLEEIEADAEAVETYWKLTNELNCPSNYKIVDGNNGSMEVREEYFDYDEDGNVVSVVEESPNFQICQICGIEVNTNSANAIENHTKAHMLNLELKQRLSANWGETFVENQTCKYCQLVFSDFQKLIDHQKDVHSTGKIYVCKWCGFRTAQFSTLISHKWEAHEIPKSGRNYDYEITGSSKMVKRKQLHDSQRNTILLTEVNDSSHDFRASQNQITYTMNPPLGLRFSTKLTQGTRMPDSTGNNAEGSNDGGRRNNQNSITQAVLFKTSCPFCKMTMVKPSLLVRHIFRVHNVLSFESSIESKGMPDMELRVENGKVSFFCCGTFFDSRYTFMEHRNTIHSTPATE</sequence>
<feature type="region of interest" description="Disordered" evidence="6">
    <location>
        <begin position="280"/>
        <end position="303"/>
    </location>
</feature>
<dbReference type="SUPFAM" id="SSF57667">
    <property type="entry name" value="beta-beta-alpha zinc fingers"/>
    <property type="match status" value="1"/>
</dbReference>
<dbReference type="AlphaFoldDB" id="A0A0N4Z6X3"/>
<dbReference type="Proteomes" id="UP000038045">
    <property type="component" value="Unplaced"/>
</dbReference>
<keyword evidence="1" id="KW-0479">Metal-binding</keyword>
<reference evidence="9" key="1">
    <citation type="submission" date="2017-02" db="UniProtKB">
        <authorList>
            <consortium name="WormBaseParasite"/>
        </authorList>
    </citation>
    <scope>IDENTIFICATION</scope>
</reference>
<evidence type="ECO:0000256" key="6">
    <source>
        <dbReference type="SAM" id="MobiDB-lite"/>
    </source>
</evidence>
<evidence type="ECO:0000259" key="7">
    <source>
        <dbReference type="PROSITE" id="PS50157"/>
    </source>
</evidence>
<dbReference type="InterPro" id="IPR036236">
    <property type="entry name" value="Znf_C2H2_sf"/>
</dbReference>
<feature type="domain" description="C2H2-type" evidence="7">
    <location>
        <begin position="158"/>
        <end position="186"/>
    </location>
</feature>
<keyword evidence="3 5" id="KW-0863">Zinc-finger</keyword>
<dbReference type="Gene3D" id="3.30.160.60">
    <property type="entry name" value="Classic Zinc Finger"/>
    <property type="match status" value="1"/>
</dbReference>
<dbReference type="PANTHER" id="PTHR24379:SF117">
    <property type="entry name" value="ZINC FINGER PROTEIN WECKLE"/>
    <property type="match status" value="1"/>
</dbReference>
<dbReference type="SMART" id="SM00355">
    <property type="entry name" value="ZnF_C2H2"/>
    <property type="match status" value="6"/>
</dbReference>
<dbReference type="STRING" id="131310.A0A0N4Z6X3"/>
<evidence type="ECO:0000256" key="5">
    <source>
        <dbReference type="PROSITE-ProRule" id="PRU00042"/>
    </source>
</evidence>
<name>A0A0N4Z6X3_PARTI</name>
<proteinExistence type="predicted"/>
<accession>A0A0N4Z6X3</accession>
<dbReference type="PROSITE" id="PS50157">
    <property type="entry name" value="ZINC_FINGER_C2H2_2"/>
    <property type="match status" value="1"/>
</dbReference>